<dbReference type="EMBL" id="JACHEG010000001">
    <property type="protein sequence ID" value="MBB6161104.1"/>
    <property type="molecule type" value="Genomic_DNA"/>
</dbReference>
<dbReference type="Proteomes" id="UP000547879">
    <property type="component" value="Unassembled WGS sequence"/>
</dbReference>
<comment type="caution">
    <text evidence="3">The sequence shown here is derived from an EMBL/GenBank/DDBJ whole genome shotgun (WGS) entry which is preliminary data.</text>
</comment>
<dbReference type="RefSeq" id="WP_244654288.1">
    <property type="nucleotide sequence ID" value="NZ_BMHW01000001.1"/>
</dbReference>
<protein>
    <recommendedName>
        <fullName evidence="5">Saccharopine dehydrogenase</fullName>
    </recommendedName>
</protein>
<proteinExistence type="predicted"/>
<dbReference type="PANTHER" id="PTHR43796:SF2">
    <property type="entry name" value="CARBOXYNORSPERMIDINE SYNTHASE"/>
    <property type="match status" value="1"/>
</dbReference>
<gene>
    <name evidence="3" type="ORF">HNQ72_000901</name>
</gene>
<evidence type="ECO:0000259" key="1">
    <source>
        <dbReference type="Pfam" id="PF03435"/>
    </source>
</evidence>
<reference evidence="3 4" key="1">
    <citation type="submission" date="2020-08" db="EMBL/GenBank/DDBJ databases">
        <title>Genomic Encyclopedia of Type Strains, Phase IV (KMG-IV): sequencing the most valuable type-strain genomes for metagenomic binning, comparative biology and taxonomic classification.</title>
        <authorList>
            <person name="Goeker M."/>
        </authorList>
    </citation>
    <scope>NUCLEOTIDE SEQUENCE [LARGE SCALE GENOMIC DNA]</scope>
    <source>
        <strain evidence="3 4">DSM 100734</strain>
    </source>
</reference>
<organism evidence="3 4">
    <name type="scientific">Rhizobium wenxiniae</name>
    <dbReference type="NCBI Taxonomy" id="1737357"/>
    <lineage>
        <taxon>Bacteria</taxon>
        <taxon>Pseudomonadati</taxon>
        <taxon>Pseudomonadota</taxon>
        <taxon>Alphaproteobacteria</taxon>
        <taxon>Hyphomicrobiales</taxon>
        <taxon>Rhizobiaceae</taxon>
        <taxon>Rhizobium/Agrobacterium group</taxon>
        <taxon>Rhizobium</taxon>
    </lineage>
</organism>
<evidence type="ECO:0000313" key="3">
    <source>
        <dbReference type="EMBL" id="MBB6161104.1"/>
    </source>
</evidence>
<feature type="domain" description="Saccharopine dehydrogenase NADP binding" evidence="1">
    <location>
        <begin position="4"/>
        <end position="112"/>
    </location>
</feature>
<dbReference type="InterPro" id="IPR005097">
    <property type="entry name" value="Sacchrp_dh_NADP-bd"/>
</dbReference>
<name>A0A7W9Y328_9HYPH</name>
<dbReference type="Pfam" id="PF03435">
    <property type="entry name" value="Sacchrp_dh_NADP"/>
    <property type="match status" value="1"/>
</dbReference>
<accession>A0A7W9Y328</accession>
<dbReference type="InterPro" id="IPR036291">
    <property type="entry name" value="NAD(P)-bd_dom_sf"/>
</dbReference>
<dbReference type="Gene3D" id="3.40.50.720">
    <property type="entry name" value="NAD(P)-binding Rossmann-like Domain"/>
    <property type="match status" value="1"/>
</dbReference>
<keyword evidence="4" id="KW-1185">Reference proteome</keyword>
<dbReference type="SUPFAM" id="SSF51735">
    <property type="entry name" value="NAD(P)-binding Rossmann-fold domains"/>
    <property type="match status" value="1"/>
</dbReference>
<dbReference type="Pfam" id="PF13761">
    <property type="entry name" value="DUF4166"/>
    <property type="match status" value="1"/>
</dbReference>
<evidence type="ECO:0000259" key="2">
    <source>
        <dbReference type="Pfam" id="PF13761"/>
    </source>
</evidence>
<evidence type="ECO:0008006" key="5">
    <source>
        <dbReference type="Google" id="ProtNLM"/>
    </source>
</evidence>
<evidence type="ECO:0000313" key="4">
    <source>
        <dbReference type="Proteomes" id="UP000547879"/>
    </source>
</evidence>
<dbReference type="AlphaFoldDB" id="A0A7W9Y328"/>
<dbReference type="PANTHER" id="PTHR43796">
    <property type="entry name" value="CARBOXYNORSPERMIDINE SYNTHASE"/>
    <property type="match status" value="1"/>
</dbReference>
<sequence length="540" mass="58666">MKTVIILGGYGGFGARLSRRLAKDGWRVMVAGRNAEAATRFAASLPNARPLVADRNGDLAPILEAVNPLLLIDAAGPFQGSGYGVAEACIACGVHYIDLADARDFVTGIAALEDRARGSGIVVRAGASSVPAMSGAVIAELGCEMDEVFSISMSISASSRATAGASVAAAILSYVGKPVRLWRGRRWIDETGWQRLKRVRYHVGGIRPISRLVALADVPDHDIVARTTKGRPAAIFRAGPEFSFQLLALWLFSWPVKWGWLSSLSPFARWLLPLQGLGARFGTDRSAMRIEVKGRAGDTFVARRWTLIAENGHGPEIPTMAAQLLANALAEGKIAAGSRPVAGELLLDDFASQFDALSIHREITSETYEPLYRRVMGTAFDNLPPPVRKIHSVFGDAGARGTATVTRGRSLAARLVAAIMGFPPEGEHVVHVSFEEEGGIECWTRDFGGHVFRSELRKTGRHLVERFGLMRFFFDLPANEAGLTMVMRKWSIFGLPMPLLLAPRSEAREWAEGDDFCFDVPIALPLIGDVVHYKGRLRKI</sequence>
<feature type="domain" description="DUF4166" evidence="2">
    <location>
        <begin position="383"/>
        <end position="537"/>
    </location>
</feature>
<dbReference type="InterPro" id="IPR025311">
    <property type="entry name" value="DUF4166"/>
</dbReference>